<protein>
    <recommendedName>
        <fullName evidence="3">DUF2946 domain-containing protein</fullName>
    </recommendedName>
</protein>
<accession>A0A1I4QSR5</accession>
<dbReference type="STRING" id="1720063.SAMN05216217_10511"/>
<dbReference type="InterPro" id="IPR021333">
    <property type="entry name" value="DUF2946"/>
</dbReference>
<gene>
    <name evidence="1" type="ORF">SAMN05216217_10511</name>
</gene>
<dbReference type="EMBL" id="FOUI01000005">
    <property type="protein sequence ID" value="SFM42753.1"/>
    <property type="molecule type" value="Genomic_DNA"/>
</dbReference>
<organism evidence="1 2">
    <name type="scientific">Halopseudomonas yangmingensis</name>
    <dbReference type="NCBI Taxonomy" id="1720063"/>
    <lineage>
        <taxon>Bacteria</taxon>
        <taxon>Pseudomonadati</taxon>
        <taxon>Pseudomonadota</taxon>
        <taxon>Gammaproteobacteria</taxon>
        <taxon>Pseudomonadales</taxon>
        <taxon>Pseudomonadaceae</taxon>
        <taxon>Halopseudomonas</taxon>
    </lineage>
</organism>
<proteinExistence type="predicted"/>
<reference evidence="2" key="1">
    <citation type="submission" date="2016-10" db="EMBL/GenBank/DDBJ databases">
        <authorList>
            <person name="Varghese N."/>
            <person name="Submissions S."/>
        </authorList>
    </citation>
    <scope>NUCLEOTIDE SEQUENCE [LARGE SCALE GENOMIC DNA]</scope>
    <source>
        <strain evidence="2">DSM 24213</strain>
    </source>
</reference>
<dbReference type="RefSeq" id="WP_093474323.1">
    <property type="nucleotide sequence ID" value="NZ_FOUI01000005.1"/>
</dbReference>
<dbReference type="Proteomes" id="UP000243629">
    <property type="component" value="Unassembled WGS sequence"/>
</dbReference>
<dbReference type="AlphaFoldDB" id="A0A1I4QSR5"/>
<evidence type="ECO:0008006" key="3">
    <source>
        <dbReference type="Google" id="ProtNLM"/>
    </source>
</evidence>
<evidence type="ECO:0000313" key="2">
    <source>
        <dbReference type="Proteomes" id="UP000243629"/>
    </source>
</evidence>
<name>A0A1I4QSR5_9GAMM</name>
<keyword evidence="2" id="KW-1185">Reference proteome</keyword>
<evidence type="ECO:0000313" key="1">
    <source>
        <dbReference type="EMBL" id="SFM42753.1"/>
    </source>
</evidence>
<sequence>MSQIKKKPGAIAYTDSMNIISRDHRATLATLLGWLLIFQVYACCFQHGQGSGALLNGVMPYCAVSGADPLLATADNVDMGNNLSASLGCPLCASGTAVVAASSGWRLSPVPPVAEAPEPSEFLFALPAAPPWRPLNPRAPPALV</sequence>
<dbReference type="Pfam" id="PF11162">
    <property type="entry name" value="DUF2946"/>
    <property type="match status" value="1"/>
</dbReference>